<dbReference type="InterPro" id="IPR020846">
    <property type="entry name" value="MFS_dom"/>
</dbReference>
<dbReference type="AlphaFoldDB" id="A0A1X7D3W3"/>
<feature type="domain" description="Major facilitator superfamily (MFS) profile" evidence="7">
    <location>
        <begin position="23"/>
        <end position="443"/>
    </location>
</feature>
<feature type="transmembrane region" description="Helical" evidence="6">
    <location>
        <begin position="418"/>
        <end position="439"/>
    </location>
</feature>
<dbReference type="Gene3D" id="1.20.1250.20">
    <property type="entry name" value="MFS general substrate transporter like domains"/>
    <property type="match status" value="2"/>
</dbReference>
<feature type="transmembrane region" description="Helical" evidence="6">
    <location>
        <begin position="90"/>
        <end position="108"/>
    </location>
</feature>
<feature type="transmembrane region" description="Helical" evidence="6">
    <location>
        <begin position="353"/>
        <end position="375"/>
    </location>
</feature>
<feature type="transmembrane region" description="Helical" evidence="6">
    <location>
        <begin position="148"/>
        <end position="172"/>
    </location>
</feature>
<dbReference type="GO" id="GO:0005886">
    <property type="term" value="C:plasma membrane"/>
    <property type="evidence" value="ECO:0007669"/>
    <property type="project" value="UniProtKB-SubCell"/>
</dbReference>
<dbReference type="InterPro" id="IPR011701">
    <property type="entry name" value="MFS"/>
</dbReference>
<feature type="transmembrane region" description="Helical" evidence="6">
    <location>
        <begin position="54"/>
        <end position="78"/>
    </location>
</feature>
<proteinExistence type="predicted"/>
<gene>
    <name evidence="8" type="ORF">SAMN06296028_10866</name>
</gene>
<dbReference type="GO" id="GO:0022857">
    <property type="term" value="F:transmembrane transporter activity"/>
    <property type="evidence" value="ECO:0007669"/>
    <property type="project" value="InterPro"/>
</dbReference>
<dbReference type="EMBL" id="FXAC01000008">
    <property type="protein sequence ID" value="SMF08392.1"/>
    <property type="molecule type" value="Genomic_DNA"/>
</dbReference>
<evidence type="ECO:0000313" key="8">
    <source>
        <dbReference type="EMBL" id="SMF08392.1"/>
    </source>
</evidence>
<dbReference type="RefSeq" id="WP_085106862.1">
    <property type="nucleotide sequence ID" value="NZ_FXAC01000008.1"/>
</dbReference>
<evidence type="ECO:0000256" key="5">
    <source>
        <dbReference type="SAM" id="MobiDB-lite"/>
    </source>
</evidence>
<evidence type="ECO:0000256" key="6">
    <source>
        <dbReference type="SAM" id="Phobius"/>
    </source>
</evidence>
<name>A0A1X7D3W3_9MICC</name>
<feature type="transmembrane region" description="Helical" evidence="6">
    <location>
        <begin position="301"/>
        <end position="321"/>
    </location>
</feature>
<feature type="transmembrane region" description="Helical" evidence="6">
    <location>
        <begin position="387"/>
        <end position="406"/>
    </location>
</feature>
<evidence type="ECO:0000256" key="3">
    <source>
        <dbReference type="ARBA" id="ARBA00022989"/>
    </source>
</evidence>
<organism evidence="8 9">
    <name type="scientific">Kocuria marina subsp. indica</name>
    <dbReference type="NCBI Taxonomy" id="1049583"/>
    <lineage>
        <taxon>Bacteria</taxon>
        <taxon>Bacillati</taxon>
        <taxon>Actinomycetota</taxon>
        <taxon>Actinomycetes</taxon>
        <taxon>Micrococcales</taxon>
        <taxon>Micrococcaceae</taxon>
        <taxon>Kocuria</taxon>
    </lineage>
</organism>
<sequence length="443" mass="45182">MLGTHIDRGVPTSTHHFIRARLPWVVAGIILVALSLRGPIIAPTPVITNIQADIGLSSVAAGLLTGLPVFLFAVVTPAASAVIRRAGPEAAVLFCLIGVLMGTIIRSLGSTPLLLVGTVVIGASITIGNIVIPVIIRRDVPWRQVSVVTAAYSAALNVGSMITALGTAPLAAALGWRWALTAWGVLALAGIGYWLLLSRRRSGSPGDDVFPAAHTPSSPDAPGRGAAPNPHTPSAPETSEAPAEMLPPAEPDTAHATGRVRRIGWLLALAFCGQAMAYYSVTAWLPVLLADTRGLSLASSGASASLFQVAAVIGAFGVPLLAARAPTWVPVALIGALWITLPIGLMLAPGWFIAWSLIGGAAQGGGFTAIFSIVARVARSSAEAARMSARVQGIGYLAATIGPPLAGGLNTATGAWTAPLLLVLAATVVFTVGGVLAAFRARS</sequence>
<reference evidence="9" key="1">
    <citation type="submission" date="2017-04" db="EMBL/GenBank/DDBJ databases">
        <authorList>
            <person name="Varghese N."/>
            <person name="Submissions S."/>
        </authorList>
    </citation>
    <scope>NUCLEOTIDE SEQUENCE [LARGE SCALE GENOMIC DNA]</scope>
    <source>
        <strain evidence="9">NIO-1021</strain>
    </source>
</reference>
<dbReference type="InterPro" id="IPR036259">
    <property type="entry name" value="MFS_trans_sf"/>
</dbReference>
<keyword evidence="3 6" id="KW-1133">Transmembrane helix</keyword>
<accession>A0A1X7D3W3</accession>
<keyword evidence="2 6" id="KW-0812">Transmembrane</keyword>
<evidence type="ECO:0000256" key="1">
    <source>
        <dbReference type="ARBA" id="ARBA00004651"/>
    </source>
</evidence>
<evidence type="ECO:0000256" key="2">
    <source>
        <dbReference type="ARBA" id="ARBA00022692"/>
    </source>
</evidence>
<dbReference type="SUPFAM" id="SSF103473">
    <property type="entry name" value="MFS general substrate transporter"/>
    <property type="match status" value="1"/>
</dbReference>
<dbReference type="PROSITE" id="PS50850">
    <property type="entry name" value="MFS"/>
    <property type="match status" value="1"/>
</dbReference>
<dbReference type="Proteomes" id="UP000192929">
    <property type="component" value="Unassembled WGS sequence"/>
</dbReference>
<dbReference type="PANTHER" id="PTHR23523">
    <property type="match status" value="1"/>
</dbReference>
<dbReference type="PANTHER" id="PTHR23523:SF2">
    <property type="entry name" value="2-NITROIMIDAZOLE TRANSPORTER"/>
    <property type="match status" value="1"/>
</dbReference>
<feature type="transmembrane region" description="Helical" evidence="6">
    <location>
        <begin position="328"/>
        <end position="347"/>
    </location>
</feature>
<feature type="transmembrane region" description="Helical" evidence="6">
    <location>
        <begin position="178"/>
        <end position="196"/>
    </location>
</feature>
<keyword evidence="4 6" id="KW-0472">Membrane</keyword>
<feature type="transmembrane region" description="Helical" evidence="6">
    <location>
        <begin position="114"/>
        <end position="136"/>
    </location>
</feature>
<comment type="subcellular location">
    <subcellularLocation>
        <location evidence="1">Cell membrane</location>
        <topology evidence="1">Multi-pass membrane protein</topology>
    </subcellularLocation>
</comment>
<dbReference type="Pfam" id="PF07690">
    <property type="entry name" value="MFS_1"/>
    <property type="match status" value="1"/>
</dbReference>
<feature type="transmembrane region" description="Helical" evidence="6">
    <location>
        <begin position="263"/>
        <end position="281"/>
    </location>
</feature>
<evidence type="ECO:0000256" key="4">
    <source>
        <dbReference type="ARBA" id="ARBA00023136"/>
    </source>
</evidence>
<dbReference type="InterPro" id="IPR052524">
    <property type="entry name" value="MFS_Cyanate_Porter"/>
</dbReference>
<feature type="region of interest" description="Disordered" evidence="5">
    <location>
        <begin position="207"/>
        <end position="252"/>
    </location>
</feature>
<keyword evidence="9" id="KW-1185">Reference proteome</keyword>
<evidence type="ECO:0000313" key="9">
    <source>
        <dbReference type="Proteomes" id="UP000192929"/>
    </source>
</evidence>
<feature type="transmembrane region" description="Helical" evidence="6">
    <location>
        <begin position="21"/>
        <end position="42"/>
    </location>
</feature>
<evidence type="ECO:0000259" key="7">
    <source>
        <dbReference type="PROSITE" id="PS50850"/>
    </source>
</evidence>
<protein>
    <submittedName>
        <fullName evidence="8">MFS transporter, CP family, cyanate transporter</fullName>
    </submittedName>
</protein>